<evidence type="ECO:0000313" key="2">
    <source>
        <dbReference type="Proteomes" id="UP000199321"/>
    </source>
</evidence>
<dbReference type="STRING" id="227084.SAMN05421855_103132"/>
<dbReference type="InterPro" id="IPR013783">
    <property type="entry name" value="Ig-like_fold"/>
</dbReference>
<dbReference type="InterPro" id="IPR036249">
    <property type="entry name" value="Thioredoxin-like_sf"/>
</dbReference>
<dbReference type="Pfam" id="PF11551">
    <property type="entry name" value="Omp28"/>
    <property type="match status" value="1"/>
</dbReference>
<accession>A0A1G7GGY2</accession>
<reference evidence="1 2" key="1">
    <citation type="submission" date="2016-10" db="EMBL/GenBank/DDBJ databases">
        <authorList>
            <person name="de Groot N.N."/>
        </authorList>
    </citation>
    <scope>NUCLEOTIDE SEQUENCE [LARGE SCALE GENOMIC DNA]</scope>
    <source>
        <strain evidence="1 2">DSM 16195</strain>
    </source>
</reference>
<name>A0A1G7GGY2_9FLAO</name>
<dbReference type="EMBL" id="FNBA01000003">
    <property type="protein sequence ID" value="SDE87390.1"/>
    <property type="molecule type" value="Genomic_DNA"/>
</dbReference>
<dbReference type="PROSITE" id="PS51257">
    <property type="entry name" value="PROKAR_LIPOPROTEIN"/>
    <property type="match status" value="1"/>
</dbReference>
<sequence length="424" mass="45744">MPKLLFALSFILLLSCSKKEENTPIINIASLTLSTDSPDDILVIGEAINFTVTGDDGVEYNDVATFYVDLAPISGTSHAFTTEGSHDVYASYGGVNSNTVTFNVVNGTESTFIVEEEKVLREQENSFTLIDVEGNDVSTTASFFVNGTAISNNVFSSSTTGIFEVYATYDLAGTTVTTETKSFEVYIPKRKVVLEDYTGTWCGYCPAVAAAIEDVHEVTNDIAIVAIHETSFSYPDPMHFDQVQDLKDAFGVDGLPAARINRTATWLEPYATGEVTSMAGQDTDTAIAISSQVEGQNLSVEVKIISEQGIPSGKKLVVYLLESGIIHDQVNYYNTVPGSPFYGLGNPIPDFVHNETLRLSLSSSIFGDSVSETAALTEYSKSLSVAIPSDYVVANLSLVAMLVNDDNSAINAQFAHVNEAKNYE</sequence>
<dbReference type="SUPFAM" id="SSF52833">
    <property type="entry name" value="Thioredoxin-like"/>
    <property type="match status" value="1"/>
</dbReference>
<evidence type="ECO:0000313" key="1">
    <source>
        <dbReference type="EMBL" id="SDE87390.1"/>
    </source>
</evidence>
<dbReference type="Gene3D" id="2.60.40.10">
    <property type="entry name" value="Immunoglobulins"/>
    <property type="match status" value="1"/>
</dbReference>
<proteinExistence type="predicted"/>
<dbReference type="Proteomes" id="UP000199321">
    <property type="component" value="Unassembled WGS sequence"/>
</dbReference>
<gene>
    <name evidence="1" type="ORF">SAMN05421855_103132</name>
</gene>
<dbReference type="Gene3D" id="3.40.30.10">
    <property type="entry name" value="Glutaredoxin"/>
    <property type="match status" value="1"/>
</dbReference>
<keyword evidence="2" id="KW-1185">Reference proteome</keyword>
<dbReference type="AlphaFoldDB" id="A0A1G7GGY2"/>
<organism evidence="1 2">
    <name type="scientific">Ulvibacter litoralis</name>
    <dbReference type="NCBI Taxonomy" id="227084"/>
    <lineage>
        <taxon>Bacteria</taxon>
        <taxon>Pseudomonadati</taxon>
        <taxon>Bacteroidota</taxon>
        <taxon>Flavobacteriia</taxon>
        <taxon>Flavobacteriales</taxon>
        <taxon>Flavobacteriaceae</taxon>
        <taxon>Ulvibacter</taxon>
    </lineage>
</organism>
<dbReference type="InterPro" id="IPR021615">
    <property type="entry name" value="Omp28"/>
</dbReference>
<protein>
    <submittedName>
        <fullName evidence="1">Thioredoxin</fullName>
    </submittedName>
</protein>